<dbReference type="PRINTS" id="PR01217">
    <property type="entry name" value="PRICHEXTENSN"/>
</dbReference>
<name>A0A3R7MIY1_PENVA</name>
<dbReference type="EMBL" id="QCYY01003524">
    <property type="protein sequence ID" value="ROT62908.1"/>
    <property type="molecule type" value="Genomic_DNA"/>
</dbReference>
<feature type="compositionally biased region" description="Pro residues" evidence="1">
    <location>
        <begin position="415"/>
        <end position="429"/>
    </location>
</feature>
<reference evidence="2 3" key="2">
    <citation type="submission" date="2019-01" db="EMBL/GenBank/DDBJ databases">
        <title>The decoding of complex shrimp genome reveals the adaptation for benthos swimmer, frequently molting mechanism and breeding impact on genome.</title>
        <authorList>
            <person name="Sun Y."/>
            <person name="Gao Y."/>
            <person name="Yu Y."/>
        </authorList>
    </citation>
    <scope>NUCLEOTIDE SEQUENCE [LARGE SCALE GENOMIC DNA]</scope>
    <source>
        <tissue evidence="2">Muscle</tissue>
    </source>
</reference>
<sequence length="500" mass="52851">MLPGHDLGREPRLGRTNGACSARRENEVSFSSWRSSFSPLAVGQSVGLSSLSSPTSFSLSLPARLSSYRLLGVLSSLYRPSISESLSLSRSRSSLLITSPGGPWLSCLFLTLTTSPSLRAHVIFSGHRSSYVSRGLISSLSSDPGLSFFTLRFRPLCGRTAALFSLLSCLTSPLPSSLVQSLSSHSLHLSHSLSSHSLSLLHSSSREVSDLLSATPSSLLSDSLIRSRALSLSSLSASLIVSRSFSHPLCSLPSVPGSLSIRSSRAHSRVTRRVLLHLVLFSARVSIFYSPPSLPFLLLAQVSRFLVLSSQSLSHPSPLTSILSFSSLSPGSPSSLSRFFPPFQLLFLGSPAISPSLLSPLSPVRPPSPLLISWPSSSPSRLPSPLPSHFSAPPILHPLLTSPSPMPLTPALLHPHPPPSRLSPCPHPSSPASSLPLPGPHPPPSSPSPLAPRPPPPPAPSPPCRTPPTLLPLSPPPTQPLPLPDPLTRSLSPCSPIPLP</sequence>
<accession>A0A3R7MIY1</accession>
<evidence type="ECO:0000256" key="1">
    <source>
        <dbReference type="SAM" id="MobiDB-lite"/>
    </source>
</evidence>
<dbReference type="Proteomes" id="UP000283509">
    <property type="component" value="Unassembled WGS sequence"/>
</dbReference>
<proteinExistence type="predicted"/>
<reference evidence="2 3" key="1">
    <citation type="submission" date="2018-04" db="EMBL/GenBank/DDBJ databases">
        <authorList>
            <person name="Zhang X."/>
            <person name="Yuan J."/>
            <person name="Li F."/>
            <person name="Xiang J."/>
        </authorList>
    </citation>
    <scope>NUCLEOTIDE SEQUENCE [LARGE SCALE GENOMIC DNA]</scope>
    <source>
        <tissue evidence="2">Muscle</tissue>
    </source>
</reference>
<feature type="compositionally biased region" description="Pro residues" evidence="1">
    <location>
        <begin position="437"/>
        <end position="485"/>
    </location>
</feature>
<organism evidence="2 3">
    <name type="scientific">Penaeus vannamei</name>
    <name type="common">Whiteleg shrimp</name>
    <name type="synonym">Litopenaeus vannamei</name>
    <dbReference type="NCBI Taxonomy" id="6689"/>
    <lineage>
        <taxon>Eukaryota</taxon>
        <taxon>Metazoa</taxon>
        <taxon>Ecdysozoa</taxon>
        <taxon>Arthropoda</taxon>
        <taxon>Crustacea</taxon>
        <taxon>Multicrustacea</taxon>
        <taxon>Malacostraca</taxon>
        <taxon>Eumalacostraca</taxon>
        <taxon>Eucarida</taxon>
        <taxon>Decapoda</taxon>
        <taxon>Dendrobranchiata</taxon>
        <taxon>Penaeoidea</taxon>
        <taxon>Penaeidae</taxon>
        <taxon>Penaeus</taxon>
    </lineage>
</organism>
<evidence type="ECO:0000313" key="2">
    <source>
        <dbReference type="EMBL" id="ROT62908.1"/>
    </source>
</evidence>
<dbReference type="AlphaFoldDB" id="A0A3R7MIY1"/>
<feature type="region of interest" description="Disordered" evidence="1">
    <location>
        <begin position="407"/>
        <end position="500"/>
    </location>
</feature>
<keyword evidence="3" id="KW-1185">Reference proteome</keyword>
<protein>
    <submittedName>
        <fullName evidence="2">Uncharacterized protein</fullName>
    </submittedName>
</protein>
<comment type="caution">
    <text evidence="2">The sequence shown here is derived from an EMBL/GenBank/DDBJ whole genome shotgun (WGS) entry which is preliminary data.</text>
</comment>
<evidence type="ECO:0000313" key="3">
    <source>
        <dbReference type="Proteomes" id="UP000283509"/>
    </source>
</evidence>
<gene>
    <name evidence="2" type="ORF">C7M84_019201</name>
</gene>